<evidence type="ECO:0000313" key="2">
    <source>
        <dbReference type="EMBL" id="KAL0122510.1"/>
    </source>
</evidence>
<feature type="region of interest" description="Disordered" evidence="1">
    <location>
        <begin position="30"/>
        <end position="54"/>
    </location>
</feature>
<accession>A0AAW2G4J3</accession>
<keyword evidence="3" id="KW-1185">Reference proteome</keyword>
<dbReference type="EMBL" id="JADYXP020000006">
    <property type="protein sequence ID" value="KAL0122510.1"/>
    <property type="molecule type" value="Genomic_DNA"/>
</dbReference>
<name>A0AAW2G4J3_9HYME</name>
<dbReference type="Proteomes" id="UP001430953">
    <property type="component" value="Unassembled WGS sequence"/>
</dbReference>
<reference evidence="2 3" key="1">
    <citation type="submission" date="2023-03" db="EMBL/GenBank/DDBJ databases">
        <title>High recombination rates correlate with genetic variation in Cardiocondyla obscurior ants.</title>
        <authorList>
            <person name="Errbii M."/>
        </authorList>
    </citation>
    <scope>NUCLEOTIDE SEQUENCE [LARGE SCALE GENOMIC DNA]</scope>
    <source>
        <strain evidence="2">Alpha-2009</strain>
        <tissue evidence="2">Whole body</tissue>
    </source>
</reference>
<evidence type="ECO:0000313" key="3">
    <source>
        <dbReference type="Proteomes" id="UP001430953"/>
    </source>
</evidence>
<organism evidence="2 3">
    <name type="scientific">Cardiocondyla obscurior</name>
    <dbReference type="NCBI Taxonomy" id="286306"/>
    <lineage>
        <taxon>Eukaryota</taxon>
        <taxon>Metazoa</taxon>
        <taxon>Ecdysozoa</taxon>
        <taxon>Arthropoda</taxon>
        <taxon>Hexapoda</taxon>
        <taxon>Insecta</taxon>
        <taxon>Pterygota</taxon>
        <taxon>Neoptera</taxon>
        <taxon>Endopterygota</taxon>
        <taxon>Hymenoptera</taxon>
        <taxon>Apocrita</taxon>
        <taxon>Aculeata</taxon>
        <taxon>Formicoidea</taxon>
        <taxon>Formicidae</taxon>
        <taxon>Myrmicinae</taxon>
        <taxon>Cardiocondyla</taxon>
    </lineage>
</organism>
<comment type="caution">
    <text evidence="2">The sequence shown here is derived from an EMBL/GenBank/DDBJ whole genome shotgun (WGS) entry which is preliminary data.</text>
</comment>
<sequence length="75" mass="8557">MISASTPKKASVRPRYSVSISEINTSSSWNQTEKNALSQTKKFPPRTNNNSRRDQSVKMYFKEKNSAKVKMAKQC</sequence>
<proteinExistence type="predicted"/>
<feature type="compositionally biased region" description="Polar residues" evidence="1">
    <location>
        <begin position="30"/>
        <end position="50"/>
    </location>
</feature>
<dbReference type="AlphaFoldDB" id="A0AAW2G4J3"/>
<protein>
    <submittedName>
        <fullName evidence="2">Uncharacterized protein</fullName>
    </submittedName>
</protein>
<gene>
    <name evidence="2" type="ORF">PUN28_007309</name>
</gene>
<evidence type="ECO:0000256" key="1">
    <source>
        <dbReference type="SAM" id="MobiDB-lite"/>
    </source>
</evidence>